<keyword evidence="1" id="KW-0472">Membrane</keyword>
<evidence type="ECO:0000313" key="2">
    <source>
        <dbReference type="EMBL" id="EFO21497.1"/>
    </source>
</evidence>
<dbReference type="CTD" id="9944408"/>
<dbReference type="AlphaFoldDB" id="A0A1S0TWW3"/>
<evidence type="ECO:0008006" key="3">
    <source>
        <dbReference type="Google" id="ProtNLM"/>
    </source>
</evidence>
<organism evidence="2">
    <name type="scientific">Loa loa</name>
    <name type="common">Eye worm</name>
    <name type="synonym">Filaria loa</name>
    <dbReference type="NCBI Taxonomy" id="7209"/>
    <lineage>
        <taxon>Eukaryota</taxon>
        <taxon>Metazoa</taxon>
        <taxon>Ecdysozoa</taxon>
        <taxon>Nematoda</taxon>
        <taxon>Chromadorea</taxon>
        <taxon>Rhabditida</taxon>
        <taxon>Spirurina</taxon>
        <taxon>Spiruromorpha</taxon>
        <taxon>Filarioidea</taxon>
        <taxon>Onchocercidae</taxon>
        <taxon>Loa</taxon>
    </lineage>
</organism>
<evidence type="ECO:0000256" key="1">
    <source>
        <dbReference type="SAM" id="Phobius"/>
    </source>
</evidence>
<protein>
    <recommendedName>
        <fullName evidence="3">G_PROTEIN_RECEP_F1_2 domain-containing protein</fullName>
    </recommendedName>
</protein>
<gene>
    <name evidence="2" type="ORF">LOAG_06993</name>
</gene>
<feature type="transmembrane region" description="Helical" evidence="1">
    <location>
        <begin position="76"/>
        <end position="100"/>
    </location>
</feature>
<keyword evidence="1" id="KW-0812">Transmembrane</keyword>
<dbReference type="RefSeq" id="XP_003142575.1">
    <property type="nucleotide sequence ID" value="XM_003142527.1"/>
</dbReference>
<sequence>MTNAKYEWNLNRIITLRNFGAQFLSNNSHNRNLSRFLKNQKRYTQTALISCCFTFVFVVVSAMIEHNCDADDSTASYIIVMICVYTRLLNSFNLVTLFLCRQKDFQRTAIQCFKYLLYGQKHTQPVVTVANHTVL</sequence>
<dbReference type="GeneID" id="9944408"/>
<keyword evidence="1" id="KW-1133">Transmembrane helix</keyword>
<name>A0A1S0TWW3_LOALO</name>
<dbReference type="EMBL" id="JH712372">
    <property type="protein sequence ID" value="EFO21497.1"/>
    <property type="molecule type" value="Genomic_DNA"/>
</dbReference>
<reference evidence="2" key="1">
    <citation type="submission" date="2012-04" db="EMBL/GenBank/DDBJ databases">
        <title>The Genome Sequence of Loa loa.</title>
        <authorList>
            <consortium name="The Broad Institute Genome Sequencing Platform"/>
            <consortium name="Broad Institute Genome Sequencing Center for Infectious Disease"/>
            <person name="Nutman T.B."/>
            <person name="Fink D.L."/>
            <person name="Russ C."/>
            <person name="Young S."/>
            <person name="Zeng Q."/>
            <person name="Gargeya S."/>
            <person name="Alvarado L."/>
            <person name="Berlin A."/>
            <person name="Chapman S.B."/>
            <person name="Chen Z."/>
            <person name="Freedman E."/>
            <person name="Gellesch M."/>
            <person name="Goldberg J."/>
            <person name="Griggs A."/>
            <person name="Gujja S."/>
            <person name="Heilman E.R."/>
            <person name="Heiman D."/>
            <person name="Howarth C."/>
            <person name="Mehta T."/>
            <person name="Neiman D."/>
            <person name="Pearson M."/>
            <person name="Roberts A."/>
            <person name="Saif S."/>
            <person name="Shea T."/>
            <person name="Shenoy N."/>
            <person name="Sisk P."/>
            <person name="Stolte C."/>
            <person name="Sykes S."/>
            <person name="White J."/>
            <person name="Yandava C."/>
            <person name="Haas B."/>
            <person name="Henn M.R."/>
            <person name="Nusbaum C."/>
            <person name="Birren B."/>
        </authorList>
    </citation>
    <scope>NUCLEOTIDE SEQUENCE [LARGE SCALE GENOMIC DNA]</scope>
</reference>
<feature type="transmembrane region" description="Helical" evidence="1">
    <location>
        <begin position="43"/>
        <end position="64"/>
    </location>
</feature>
<dbReference type="InParanoid" id="A0A1S0TWW3"/>
<accession>A0A1S0TWW3</accession>
<dbReference type="KEGG" id="loa:LOAG_06993"/>
<proteinExistence type="predicted"/>